<sequence>MKHTALLVVTSHDETSESGHETGFDFQEVAAIYIRLREAGLAVRFASPKGGKPSANSSSTDSFERSGAVDLFLGDARAVAALSDTATLGDVDATRFDALILAGGPGALHDFASDSTLARLAGTLWDRGAIVSGIGCGIAGLLGARRHDGLPLLAGKSLTGPVAAELTEMGAAQSDAAVNLPGSLAESTMTCTHGPPGEPYVVSDGRLITGQNAASASELALQILDAIDAFPREAATA</sequence>
<evidence type="ECO:0000313" key="5">
    <source>
        <dbReference type="EMBL" id="MDT0681130.1"/>
    </source>
</evidence>
<dbReference type="PANTHER" id="PTHR48094">
    <property type="entry name" value="PROTEIN/NUCLEIC ACID DEGLYCASE DJ-1-RELATED"/>
    <property type="match status" value="1"/>
</dbReference>
<evidence type="ECO:0000256" key="2">
    <source>
        <dbReference type="ARBA" id="ARBA00023239"/>
    </source>
</evidence>
<evidence type="ECO:0000256" key="3">
    <source>
        <dbReference type="ARBA" id="ARBA00038493"/>
    </source>
</evidence>
<dbReference type="EMBL" id="JAVRHL010000001">
    <property type="protein sequence ID" value="MDT0681130.1"/>
    <property type="molecule type" value="Genomic_DNA"/>
</dbReference>
<dbReference type="CDD" id="cd03141">
    <property type="entry name" value="GATase1_Hsp31_like"/>
    <property type="match status" value="1"/>
</dbReference>
<accession>A0ABU3DBN8</accession>
<organism evidence="5 6">
    <name type="scientific">Tropicimonas omnivorans</name>
    <dbReference type="NCBI Taxonomy" id="3075590"/>
    <lineage>
        <taxon>Bacteria</taxon>
        <taxon>Pseudomonadati</taxon>
        <taxon>Pseudomonadota</taxon>
        <taxon>Alphaproteobacteria</taxon>
        <taxon>Rhodobacterales</taxon>
        <taxon>Roseobacteraceae</taxon>
        <taxon>Tropicimonas</taxon>
    </lineage>
</organism>
<dbReference type="InterPro" id="IPR002818">
    <property type="entry name" value="DJ-1/PfpI"/>
</dbReference>
<proteinExistence type="inferred from homology"/>
<dbReference type="SUPFAM" id="SSF52317">
    <property type="entry name" value="Class I glutamine amidotransferase-like"/>
    <property type="match status" value="1"/>
</dbReference>
<keyword evidence="6" id="KW-1185">Reference proteome</keyword>
<dbReference type="PANTHER" id="PTHR48094:SF11">
    <property type="entry name" value="GLUTATHIONE-INDEPENDENT GLYOXALASE HSP31-RELATED"/>
    <property type="match status" value="1"/>
</dbReference>
<protein>
    <submittedName>
        <fullName evidence="5">Type 1 glutamine amidotransferase domain-containing protein</fullName>
    </submittedName>
</protein>
<reference evidence="5 6" key="1">
    <citation type="submission" date="2023-09" db="EMBL/GenBank/DDBJ databases">
        <authorList>
            <person name="Rey-Velasco X."/>
        </authorList>
    </citation>
    <scope>NUCLEOTIDE SEQUENCE [LARGE SCALE GENOMIC DNA]</scope>
    <source>
        <strain evidence="5 6">F158</strain>
    </source>
</reference>
<evidence type="ECO:0000259" key="4">
    <source>
        <dbReference type="Pfam" id="PF01965"/>
    </source>
</evidence>
<feature type="domain" description="DJ-1/PfpI" evidence="4">
    <location>
        <begin position="25"/>
        <end position="225"/>
    </location>
</feature>
<dbReference type="RefSeq" id="WP_311688568.1">
    <property type="nucleotide sequence ID" value="NZ_JAVRHL010000001.1"/>
</dbReference>
<gene>
    <name evidence="5" type="ORF">RM543_00415</name>
</gene>
<evidence type="ECO:0000313" key="6">
    <source>
        <dbReference type="Proteomes" id="UP001265259"/>
    </source>
</evidence>
<keyword evidence="5" id="KW-0315">Glutamine amidotransferase</keyword>
<keyword evidence="1" id="KW-0346">Stress response</keyword>
<keyword evidence="2" id="KW-0456">Lyase</keyword>
<comment type="similarity">
    <text evidence="3">Belongs to the peptidase C56 family. HSP31-like subfamily.</text>
</comment>
<dbReference type="InterPro" id="IPR050325">
    <property type="entry name" value="Prot/Nucl_acid_deglycase"/>
</dbReference>
<dbReference type="Gene3D" id="3.40.50.880">
    <property type="match status" value="1"/>
</dbReference>
<evidence type="ECO:0000256" key="1">
    <source>
        <dbReference type="ARBA" id="ARBA00023016"/>
    </source>
</evidence>
<name>A0ABU3DBN8_9RHOB</name>
<dbReference type="Pfam" id="PF01965">
    <property type="entry name" value="DJ-1_PfpI"/>
    <property type="match status" value="1"/>
</dbReference>
<dbReference type="Proteomes" id="UP001265259">
    <property type="component" value="Unassembled WGS sequence"/>
</dbReference>
<dbReference type="InterPro" id="IPR029062">
    <property type="entry name" value="Class_I_gatase-like"/>
</dbReference>
<comment type="caution">
    <text evidence="5">The sequence shown here is derived from an EMBL/GenBank/DDBJ whole genome shotgun (WGS) entry which is preliminary data.</text>
</comment>